<evidence type="ECO:0000256" key="18">
    <source>
        <dbReference type="ARBA" id="ARBA00047899"/>
    </source>
</evidence>
<keyword evidence="9 23" id="KW-0418">Kinase</keyword>
<dbReference type="OrthoDB" id="381190at2759"/>
<sequence>MESHVKYLDELILAIKDLNSGVDSKVQIKKVPTDPSSSQEYAKSLKILNTLIRNLKDQRRNNIMKNDTIFSKTVSALALLLEYNPFLLVMKDSNGNFEIQRLIDDFLNISVLNYDNYHRIWFMRRKLGSWCKACVEFYGKPAKFQLTAHFENTMNLYEQALTEVLLGKTELLKFYDTLKGLYILLYWFTSEYSTFGNSIAFLDSSLGFAKFDFNFQRLIRIVLYVFDSCELAPLEYAEIQLKYISLVVDYVCNRTISTALDAPALVCCEQLKFVLTTMHHFLDNKYGLLDNDPTMAKGILRLYSLCISNDFSKCFVDHFPIDQWADFSQSEHFPFTQLTNKALSIVYFDLKRRSLPVEALKYDNKFNIWVYQSEPDSSLKNVTSPFDDRYKQLEKLRLLVLKKFNKTERGTLLKYRVNQLSPGFFQRAGNDFKLILNEASVSIQTCFKTNNITRLTSWTVILGRLACLESEKFSGTLPNSTKDMDNWYVCHLCDIEKTGNPFVRINPNRPEAAGKSEVFRILHSNFLSHPNIDEFSESLLSGILFSLHRIFSHFQPPKLTDGNGQINKSFKLVQKCFMNSNRYLRLLSTRIIPLFNISDSHNSEDEHTATLIKFLQSQKLPVVKENLVIAWTQLTLTTSNDVFDTLLLKLIDIFNSDDYSLRIMMTLQIKNMAKILKKTPYQLLSPILPVLLRQLGKNLVERKVGFQNLIELLGYSSKTILDIFQRYIIPYAIIQYKSDVLSEIAKIMCDGDTSLINQMKVNLLKKNSRQIFAVALVKHGLFSLDILETLFLNRAPTFDKGYITAYLPDYKTLAEITKLYKNSVTKDASDSENANMILCSLRFLITNFEKDKRHGSKYKNINNWTDDQEQAFQKKLQDNILGIFQVFSSDIHDVEGRTTYYEKLRVINGISFLIIYAPKKSIISALAQISICLQTGLGIKEVRYEAFRCWHLLVRHLNDEELSTVIDSLIAFILQKWSEFNGKLRNIVYSILDTLIKEKSDLILKLKPYTTLALVGKPELGILARDGQFARMVNKIRSTTDLIPIFANNLKSSNKYVINQNLDDIEVYLRRKQTERSIDFTPKKVGQTSDITLVLGALLDTSHKFRNLDKDLCEKCAKCISMIGVLDVTKHEFKRTTYSENEVYDLNDSVQTIKFLIWVINDILVPAFWQSENPSKQLFVALVIQESLKYCGLSSESWDMNHKELYPNEAKLWEKFNSVSKTTIYPLLSSLYLAQSWKEYVPLKYPSNNFKEGYKIWVKRFTLDLLKTGTTENHPLHVFSSLIREDDGSLSNFLLPYISLDIIIKAEKGTPYADILNGIIIEFDSIFTCNLEGMNNLQVDSLRMCYESIFRVFEYCKKWATEFKQNYSKLHGTFIIKDTKTTNMLLRIDEFLRTTPSDLLAQRSLETDSFERSALYLEQCYRQNPHDKNQNGQLLKNLQITYEEIGDIDSLDGVLRTFATGNLVSKIEELQYSENWKLAQDCFNVLGKFSDDPKTTTRMLKSMYDHQLYSQIISNSSFHSSDGKISLSPDVKEWYSIGLEAANLEGNVQTLKNWVEQIESLRNIDDREVLLQYNIAKALIAISNEDPLRTQKYIHNSFRLIGTNFITSSKETTLLKKQNLLMKLHSLYDLSFLSSAKDKFEYKSNTTILDYRMERIGADFVPNHYILSMRKSFDQLKMNEQADADLGKTFFTLAQLARNNARLDIASESLMHCLERRLPQAELEFAEILWKQGENDRALKIVQEIHEKYQENSSVNARDRAAVLLKFTEWLDLSNNSASEQIIKQYQDIFQIDSKWDKPYYSIGLYYSRLLERKKAEGYITNGRFEYRAISYFLLAFEKNTAKVRENLPKVITFWLDIAAASISEAPGNRKEMLSKATEDICSHVEEALQHCPTYIWYFVLTQLLSRLLHSHQSSAQIIMHILLSLAVEYPSHILWYITALVNSNSSKRVLRGKHILEKYRQHSQNPHDLVSSALDLTKALTRVCLQDVKSITSRSGKSLEKDFKFDMNVAPSAMVVPVRKNLDIISPLESNSMRGYQPFRPVVSIIRFGSSYKVFSSLKKPKQLNIIGSDGNIYGIMCKKEDVRQDNQYMQFATTMDFLLSKDIASRKRSLGINIYSVLSLREDCGILEMVPNVVTLRYILSTKYESLKIKYSLKSLHDRWQHTAADGKLEFYMEQVDKFPPILYQWFLENFPDPINWFNARNTYARSYAVMAMVGHILGLGDRHCENILLDIQTGKVLHVDFDCLFEKGKRLPVPEIVPFRLTPNLLDALGIIGTEGTFKKSSEVTLALMRKNEVALMNVIETIMYDRNMDHSIQKALKVLRNKIRGIDPQDGLVLSVAGQTETLIQEATSEDNLSKMYIGWLPFW</sequence>
<dbReference type="GO" id="GO:0005524">
    <property type="term" value="F:ATP binding"/>
    <property type="evidence" value="ECO:0007669"/>
    <property type="project" value="UniProtKB-KW"/>
</dbReference>
<evidence type="ECO:0000256" key="1">
    <source>
        <dbReference type="ARBA" id="ARBA00004123"/>
    </source>
</evidence>
<accession>A0A6C1DPN1</accession>
<evidence type="ECO:0000256" key="17">
    <source>
        <dbReference type="ARBA" id="ARBA00033001"/>
    </source>
</evidence>
<dbReference type="SUPFAM" id="SSF56112">
    <property type="entry name" value="Protein kinase-like (PK-like)"/>
    <property type="match status" value="1"/>
</dbReference>
<dbReference type="InterPro" id="IPR050517">
    <property type="entry name" value="DDR_Repair_Kinase"/>
</dbReference>
<evidence type="ECO:0000256" key="13">
    <source>
        <dbReference type="ARBA" id="ARBA00023242"/>
    </source>
</evidence>
<dbReference type="Gene3D" id="1.25.40.10">
    <property type="entry name" value="Tetratricopeptide repeat domain"/>
    <property type="match status" value="1"/>
</dbReference>
<keyword evidence="12" id="KW-0234">DNA repair</keyword>
<dbReference type="GO" id="GO:0005694">
    <property type="term" value="C:chromosome"/>
    <property type="evidence" value="ECO:0007669"/>
    <property type="project" value="TreeGrafter"/>
</dbReference>
<dbReference type="InterPro" id="IPR011990">
    <property type="entry name" value="TPR-like_helical_dom_sf"/>
</dbReference>
<dbReference type="InterPro" id="IPR057564">
    <property type="entry name" value="HEAT_ATR"/>
</dbReference>
<organism evidence="23 24">
    <name type="scientific">Saccharomyces pastorianus</name>
    <name type="common">Lager yeast</name>
    <name type="synonym">Saccharomyces cerevisiae x Saccharomyces eubayanus</name>
    <dbReference type="NCBI Taxonomy" id="27292"/>
    <lineage>
        <taxon>Eukaryota</taxon>
        <taxon>Fungi</taxon>
        <taxon>Dikarya</taxon>
        <taxon>Ascomycota</taxon>
        <taxon>Saccharomycotina</taxon>
        <taxon>Saccharomycetes</taxon>
        <taxon>Saccharomycetales</taxon>
        <taxon>Saccharomycetaceae</taxon>
        <taxon>Saccharomyces</taxon>
    </lineage>
</organism>
<evidence type="ECO:0000259" key="20">
    <source>
        <dbReference type="PROSITE" id="PS50290"/>
    </source>
</evidence>
<dbReference type="GO" id="GO:0000723">
    <property type="term" value="P:telomere maintenance"/>
    <property type="evidence" value="ECO:0007669"/>
    <property type="project" value="TreeGrafter"/>
</dbReference>
<dbReference type="CDD" id="cd00892">
    <property type="entry name" value="PIKKc_ATR"/>
    <property type="match status" value="1"/>
</dbReference>
<keyword evidence="10" id="KW-0067">ATP-binding</keyword>
<comment type="similarity">
    <text evidence="2">Belongs to the PI3/PI4-kinase family. ATM subfamily.</text>
</comment>
<dbReference type="FunFam" id="3.30.1010.10:FF:000037">
    <property type="entry name" value="MEC1p protein"/>
    <property type="match status" value="1"/>
</dbReference>
<dbReference type="InterPro" id="IPR018936">
    <property type="entry name" value="PI3/4_kinase_CS"/>
</dbReference>
<dbReference type="GO" id="GO:0006281">
    <property type="term" value="P:DNA repair"/>
    <property type="evidence" value="ECO:0007669"/>
    <property type="project" value="UniProtKB-KW"/>
</dbReference>
<dbReference type="Pfam" id="PF02259">
    <property type="entry name" value="FAT"/>
    <property type="match status" value="1"/>
</dbReference>
<comment type="catalytic activity">
    <reaction evidence="19">
        <text>L-seryl-[protein] + ATP = O-phospho-L-seryl-[protein] + ADP + H(+)</text>
        <dbReference type="Rhea" id="RHEA:17989"/>
        <dbReference type="Rhea" id="RHEA-COMP:9863"/>
        <dbReference type="Rhea" id="RHEA-COMP:11604"/>
        <dbReference type="ChEBI" id="CHEBI:15378"/>
        <dbReference type="ChEBI" id="CHEBI:29999"/>
        <dbReference type="ChEBI" id="CHEBI:30616"/>
        <dbReference type="ChEBI" id="CHEBI:83421"/>
        <dbReference type="ChEBI" id="CHEBI:456216"/>
        <dbReference type="EC" id="2.7.11.1"/>
    </reaction>
</comment>
<dbReference type="InterPro" id="IPR036940">
    <property type="entry name" value="PI3/4_kinase_cat_sf"/>
</dbReference>
<evidence type="ECO:0000256" key="8">
    <source>
        <dbReference type="ARBA" id="ARBA00022763"/>
    </source>
</evidence>
<dbReference type="SMART" id="SM00146">
    <property type="entry name" value="PI3Kc"/>
    <property type="match status" value="1"/>
</dbReference>
<keyword evidence="14" id="KW-0469">Meiosis</keyword>
<evidence type="ECO:0000256" key="7">
    <source>
        <dbReference type="ARBA" id="ARBA00022741"/>
    </source>
</evidence>
<keyword evidence="8" id="KW-0227">DNA damage</keyword>
<name>A0A6C1DPN1_SACPS</name>
<dbReference type="Gene3D" id="3.30.1010.10">
    <property type="entry name" value="Phosphatidylinositol 3-kinase Catalytic Subunit, Chain A, domain 4"/>
    <property type="match status" value="1"/>
</dbReference>
<keyword evidence="11" id="KW-0156">Chromatin regulator</keyword>
<dbReference type="SMART" id="SM00802">
    <property type="entry name" value="UME"/>
    <property type="match status" value="1"/>
</dbReference>
<dbReference type="Pfam" id="PF00454">
    <property type="entry name" value="PI3_PI4_kinase"/>
    <property type="match status" value="1"/>
</dbReference>
<dbReference type="PROSITE" id="PS51190">
    <property type="entry name" value="FATC"/>
    <property type="match status" value="1"/>
</dbReference>
<evidence type="ECO:0000256" key="14">
    <source>
        <dbReference type="ARBA" id="ARBA00023254"/>
    </source>
</evidence>
<dbReference type="InterPro" id="IPR000403">
    <property type="entry name" value="PI3/4_kinase_cat_dom"/>
</dbReference>
<dbReference type="InterPro" id="IPR016024">
    <property type="entry name" value="ARM-type_fold"/>
</dbReference>
<dbReference type="Gene3D" id="1.10.1070.11">
    <property type="entry name" value="Phosphatidylinositol 3-/4-kinase, catalytic domain"/>
    <property type="match status" value="1"/>
</dbReference>
<evidence type="ECO:0000256" key="19">
    <source>
        <dbReference type="ARBA" id="ARBA00048679"/>
    </source>
</evidence>
<dbReference type="InterPro" id="IPR011009">
    <property type="entry name" value="Kinase-like_dom_sf"/>
</dbReference>
<dbReference type="PROSITE" id="PS00916">
    <property type="entry name" value="PI3_4_KINASE_2"/>
    <property type="match status" value="1"/>
</dbReference>
<evidence type="ECO:0000256" key="11">
    <source>
        <dbReference type="ARBA" id="ARBA00022853"/>
    </source>
</evidence>
<dbReference type="GO" id="GO:0000077">
    <property type="term" value="P:DNA damage checkpoint signaling"/>
    <property type="evidence" value="ECO:0007669"/>
    <property type="project" value="TreeGrafter"/>
</dbReference>
<dbReference type="InterPro" id="IPR003151">
    <property type="entry name" value="PIK-rel_kinase_FAT"/>
</dbReference>
<keyword evidence="13" id="KW-0539">Nucleus</keyword>
<dbReference type="SUPFAM" id="SSF48371">
    <property type="entry name" value="ARM repeat"/>
    <property type="match status" value="1"/>
</dbReference>
<comment type="subcellular location">
    <subcellularLocation>
        <location evidence="1">Nucleus</location>
    </subcellularLocation>
</comment>
<dbReference type="GO" id="GO:0004674">
    <property type="term" value="F:protein serine/threonine kinase activity"/>
    <property type="evidence" value="ECO:0007669"/>
    <property type="project" value="UniProtKB-KW"/>
</dbReference>
<evidence type="ECO:0000259" key="21">
    <source>
        <dbReference type="PROSITE" id="PS51189"/>
    </source>
</evidence>
<dbReference type="Pfam" id="PF25030">
    <property type="entry name" value="M-HEAT_ATR"/>
    <property type="match status" value="1"/>
</dbReference>
<evidence type="ECO:0000256" key="9">
    <source>
        <dbReference type="ARBA" id="ARBA00022777"/>
    </source>
</evidence>
<dbReference type="Pfam" id="PF02260">
    <property type="entry name" value="FATC"/>
    <property type="match status" value="1"/>
</dbReference>
<evidence type="ECO:0000259" key="22">
    <source>
        <dbReference type="PROSITE" id="PS51190"/>
    </source>
</evidence>
<keyword evidence="6" id="KW-0808">Transferase</keyword>
<evidence type="ECO:0000256" key="3">
    <source>
        <dbReference type="ARBA" id="ARBA00012513"/>
    </source>
</evidence>
<dbReference type="InterPro" id="IPR003152">
    <property type="entry name" value="FATC_dom"/>
</dbReference>
<feature type="domain" description="FAT" evidence="21">
    <location>
        <begin position="1399"/>
        <end position="1944"/>
    </location>
</feature>
<gene>
    <name evidence="23" type="primary">MEC1_1</name>
    <name evidence="23" type="ORF">GRS66_000337</name>
</gene>
<evidence type="ECO:0000256" key="5">
    <source>
        <dbReference type="ARBA" id="ARBA00022527"/>
    </source>
</evidence>
<dbReference type="PROSITE" id="PS51189">
    <property type="entry name" value="FAT"/>
    <property type="match status" value="1"/>
</dbReference>
<dbReference type="Proteomes" id="UP000501346">
    <property type="component" value="Chromosome ScII"/>
</dbReference>
<dbReference type="GO" id="GO:0006325">
    <property type="term" value="P:chromatin organization"/>
    <property type="evidence" value="ECO:0007669"/>
    <property type="project" value="UniProtKB-KW"/>
</dbReference>
<keyword evidence="7" id="KW-0547">Nucleotide-binding</keyword>
<keyword evidence="5" id="KW-0723">Serine/threonine-protein kinase</keyword>
<dbReference type="GO" id="GO:0051321">
    <property type="term" value="P:meiotic cell cycle"/>
    <property type="evidence" value="ECO:0007669"/>
    <property type="project" value="UniProtKB-KW"/>
</dbReference>
<dbReference type="InterPro" id="IPR012993">
    <property type="entry name" value="UME"/>
</dbReference>
<dbReference type="Pfam" id="PF25385">
    <property type="entry name" value="HEAT_MEC1_N"/>
    <property type="match status" value="1"/>
</dbReference>
<evidence type="ECO:0000256" key="4">
    <source>
        <dbReference type="ARBA" id="ARBA00021345"/>
    </source>
</evidence>
<evidence type="ECO:0000256" key="2">
    <source>
        <dbReference type="ARBA" id="ARBA00010769"/>
    </source>
</evidence>
<dbReference type="EMBL" id="CP048984">
    <property type="protein sequence ID" value="QID78134.1"/>
    <property type="molecule type" value="Genomic_DNA"/>
</dbReference>
<protein>
    <recommendedName>
        <fullName evidence="4">Serine/threonine-protein kinase MEC1</fullName>
        <ecNumber evidence="3">2.7.11.1</ecNumber>
    </recommendedName>
    <alternativeName>
        <fullName evidence="17">ATR homolog</fullName>
    </alternativeName>
    <alternativeName>
        <fullName evidence="16">DNA-damage checkpoint kinase MEC1</fullName>
    </alternativeName>
    <alternativeName>
        <fullName evidence="15">Mitosis entry checkpoint protein 1</fullName>
    </alternativeName>
</protein>
<keyword evidence="24" id="KW-1185">Reference proteome</keyword>
<dbReference type="InterPro" id="IPR014009">
    <property type="entry name" value="PIK_FAT"/>
</dbReference>
<dbReference type="InterPro" id="IPR056802">
    <property type="entry name" value="ATR-like_M-HEAT"/>
</dbReference>
<dbReference type="SMART" id="SM01343">
    <property type="entry name" value="FATC"/>
    <property type="match status" value="1"/>
</dbReference>
<dbReference type="FunFam" id="1.10.1070.11:FF:000033">
    <property type="entry name" value="Serine/threonine-protein kinase MEC1"/>
    <property type="match status" value="1"/>
</dbReference>
<dbReference type="PROSITE" id="PS00915">
    <property type="entry name" value="PI3_4_KINASE_1"/>
    <property type="match status" value="1"/>
</dbReference>
<dbReference type="Pfam" id="PF23593">
    <property type="entry name" value="HEAT_ATR"/>
    <property type="match status" value="1"/>
</dbReference>
<dbReference type="Pfam" id="PF08064">
    <property type="entry name" value="UME"/>
    <property type="match status" value="1"/>
</dbReference>
<evidence type="ECO:0000256" key="6">
    <source>
        <dbReference type="ARBA" id="ARBA00022679"/>
    </source>
</evidence>
<evidence type="ECO:0000256" key="10">
    <source>
        <dbReference type="ARBA" id="ARBA00022840"/>
    </source>
</evidence>
<evidence type="ECO:0000256" key="16">
    <source>
        <dbReference type="ARBA" id="ARBA00030459"/>
    </source>
</evidence>
<dbReference type="PANTHER" id="PTHR11139:SF125">
    <property type="entry name" value="SERINE_THREONINE-PROTEIN KINASE MEC1"/>
    <property type="match status" value="1"/>
</dbReference>
<evidence type="ECO:0000313" key="24">
    <source>
        <dbReference type="Proteomes" id="UP000501346"/>
    </source>
</evidence>
<feature type="domain" description="PI3K/PI4K catalytic" evidence="20">
    <location>
        <begin position="2049"/>
        <end position="2352"/>
    </location>
</feature>
<evidence type="ECO:0000256" key="12">
    <source>
        <dbReference type="ARBA" id="ARBA00023204"/>
    </source>
</evidence>
<dbReference type="GO" id="GO:0005634">
    <property type="term" value="C:nucleus"/>
    <property type="evidence" value="ECO:0007669"/>
    <property type="project" value="UniProtKB-SubCell"/>
</dbReference>
<dbReference type="InterPro" id="IPR058681">
    <property type="entry name" value="HEAT_MEC1_N"/>
</dbReference>
<reference evidence="23 24" key="1">
    <citation type="journal article" date="2019" name="BMC Genomics">
        <title>Chromosome level assembly and comparative genome analysis confirm lager-brewing yeasts originated from a single hybridization.</title>
        <authorList>
            <person name="Salazar A.N."/>
            <person name="Gorter de Vries A.R."/>
            <person name="van den Broek M."/>
            <person name="Brouwers N."/>
            <person name="de la Torre Cortes P."/>
            <person name="Kuijpers N.G.A."/>
            <person name="Daran J.G."/>
            <person name="Abeel T."/>
        </authorList>
    </citation>
    <scope>NUCLEOTIDE SEQUENCE [LARGE SCALE GENOMIC DNA]</scope>
    <source>
        <strain evidence="23 24">CBS 1483</strain>
    </source>
</reference>
<dbReference type="EC" id="2.7.11.1" evidence="3"/>
<dbReference type="PANTHER" id="PTHR11139">
    <property type="entry name" value="ATAXIA TELANGIECTASIA MUTATED ATM -RELATED"/>
    <property type="match status" value="1"/>
</dbReference>
<evidence type="ECO:0000256" key="15">
    <source>
        <dbReference type="ARBA" id="ARBA00029679"/>
    </source>
</evidence>
<feature type="domain" description="FATC" evidence="22">
    <location>
        <begin position="2336"/>
        <end position="2368"/>
    </location>
</feature>
<proteinExistence type="inferred from homology"/>
<dbReference type="PROSITE" id="PS50290">
    <property type="entry name" value="PI3_4_KINASE_3"/>
    <property type="match status" value="1"/>
</dbReference>
<comment type="catalytic activity">
    <reaction evidence="18">
        <text>L-threonyl-[protein] + ATP = O-phospho-L-threonyl-[protein] + ADP + H(+)</text>
        <dbReference type="Rhea" id="RHEA:46608"/>
        <dbReference type="Rhea" id="RHEA-COMP:11060"/>
        <dbReference type="Rhea" id="RHEA-COMP:11605"/>
        <dbReference type="ChEBI" id="CHEBI:15378"/>
        <dbReference type="ChEBI" id="CHEBI:30013"/>
        <dbReference type="ChEBI" id="CHEBI:30616"/>
        <dbReference type="ChEBI" id="CHEBI:61977"/>
        <dbReference type="ChEBI" id="CHEBI:456216"/>
        <dbReference type="EC" id="2.7.11.1"/>
    </reaction>
</comment>
<evidence type="ECO:0000313" key="23">
    <source>
        <dbReference type="EMBL" id="QID78134.1"/>
    </source>
</evidence>